<keyword evidence="3" id="KW-1185">Reference proteome</keyword>
<dbReference type="Proteomes" id="UP000030645">
    <property type="component" value="Unassembled WGS sequence"/>
</dbReference>
<evidence type="ECO:0000313" key="3">
    <source>
        <dbReference type="Proteomes" id="UP000030645"/>
    </source>
</evidence>
<protein>
    <submittedName>
        <fullName evidence="2">Uncharacterized protein</fullName>
    </submittedName>
</protein>
<reference evidence="3" key="1">
    <citation type="submission" date="2013-01" db="EMBL/GenBank/DDBJ databases">
        <title>Draft Genome Sequence of a Mulberry Tree, Morus notabilis C.K. Schneid.</title>
        <authorList>
            <person name="He N."/>
            <person name="Zhao S."/>
        </authorList>
    </citation>
    <scope>NUCLEOTIDE SEQUENCE</scope>
</reference>
<dbReference type="Pfam" id="PF12609">
    <property type="entry name" value="DUF3774"/>
    <property type="match status" value="1"/>
</dbReference>
<feature type="region of interest" description="Disordered" evidence="1">
    <location>
        <begin position="41"/>
        <end position="75"/>
    </location>
</feature>
<dbReference type="InterPro" id="IPR022251">
    <property type="entry name" value="DUF3774_wound-induced"/>
</dbReference>
<name>W9R0A5_9ROSA</name>
<organism evidence="2 3">
    <name type="scientific">Morus notabilis</name>
    <dbReference type="NCBI Taxonomy" id="981085"/>
    <lineage>
        <taxon>Eukaryota</taxon>
        <taxon>Viridiplantae</taxon>
        <taxon>Streptophyta</taxon>
        <taxon>Embryophyta</taxon>
        <taxon>Tracheophyta</taxon>
        <taxon>Spermatophyta</taxon>
        <taxon>Magnoliopsida</taxon>
        <taxon>eudicotyledons</taxon>
        <taxon>Gunneridae</taxon>
        <taxon>Pentapetalae</taxon>
        <taxon>rosids</taxon>
        <taxon>fabids</taxon>
        <taxon>Rosales</taxon>
        <taxon>Moraceae</taxon>
        <taxon>Moreae</taxon>
        <taxon>Morus</taxon>
    </lineage>
</organism>
<gene>
    <name evidence="2" type="ORF">L484_022199</name>
</gene>
<dbReference type="AlphaFoldDB" id="W9R0A5"/>
<sequence length="91" mass="10511">MEKLKDKRLCRLKYSGLCHPLVIHEKLEPLMSTQMERSSSFSYASSSSSSSTCSSYNENAEKKRRISKKQNVKQTEESLRIIMYLSCWGPN</sequence>
<evidence type="ECO:0000313" key="2">
    <source>
        <dbReference type="EMBL" id="EXB62311.1"/>
    </source>
</evidence>
<accession>W9R0A5</accession>
<feature type="compositionally biased region" description="Basic residues" evidence="1">
    <location>
        <begin position="62"/>
        <end position="71"/>
    </location>
</feature>
<evidence type="ECO:0000256" key="1">
    <source>
        <dbReference type="SAM" id="MobiDB-lite"/>
    </source>
</evidence>
<proteinExistence type="predicted"/>
<feature type="compositionally biased region" description="Low complexity" evidence="1">
    <location>
        <begin position="41"/>
        <end position="55"/>
    </location>
</feature>
<dbReference type="EMBL" id="KE344442">
    <property type="protein sequence ID" value="EXB62311.1"/>
    <property type="molecule type" value="Genomic_DNA"/>
</dbReference>